<reference evidence="1 3" key="1">
    <citation type="submission" date="2020-07" db="EMBL/GenBank/DDBJ databases">
        <title>Genomic Encyclopedia of Type Strains, Phase IV (KMG-V): Genome sequencing to study the core and pangenomes of soil and plant-associated prokaryotes.</title>
        <authorList>
            <person name="Whitman W."/>
        </authorList>
    </citation>
    <scope>NUCLEOTIDE SEQUENCE [LARGE SCALE GENOMIC DNA]</scope>
    <source>
        <strain evidence="1 3">C8</strain>
    </source>
</reference>
<feature type="non-terminal residue" evidence="1">
    <location>
        <position position="1"/>
    </location>
</feature>
<evidence type="ECO:0000313" key="2">
    <source>
        <dbReference type="EMBL" id="MBA2862980.1"/>
    </source>
</evidence>
<dbReference type="Gene3D" id="3.30.1020.10">
    <property type="entry name" value="Antioxidant, Horf6, Chain A, domain2"/>
    <property type="match status" value="1"/>
</dbReference>
<dbReference type="EMBL" id="JACDUL010000006">
    <property type="protein sequence ID" value="MBA2862980.1"/>
    <property type="molecule type" value="Genomic_DNA"/>
</dbReference>
<organism evidence="1 3">
    <name type="scientific">Methanococcus maripaludis</name>
    <name type="common">Methanococcus deltae</name>
    <dbReference type="NCBI Taxonomy" id="39152"/>
    <lineage>
        <taxon>Archaea</taxon>
        <taxon>Methanobacteriati</taxon>
        <taxon>Methanobacteriota</taxon>
        <taxon>Methanomada group</taxon>
        <taxon>Methanococci</taxon>
        <taxon>Methanococcales</taxon>
        <taxon>Methanococcaceae</taxon>
        <taxon>Methanococcus</taxon>
    </lineage>
</organism>
<dbReference type="AlphaFoldDB" id="A0A7J9PDB2"/>
<accession>A0A7J9PDB2</accession>
<comment type="caution">
    <text evidence="1">The sequence shown here is derived from an EMBL/GenBank/DDBJ whole genome shotgun (WGS) entry which is preliminary data.</text>
</comment>
<evidence type="ECO:0000313" key="1">
    <source>
        <dbReference type="EMBL" id="MBA2861141.1"/>
    </source>
</evidence>
<sequence length="35" mass="4163">PPAKDMDGRKKRLDAIESGELQGYDWWFCYTDLKE</sequence>
<dbReference type="EMBL" id="JACDUL010000001">
    <property type="protein sequence ID" value="MBA2861141.1"/>
    <property type="molecule type" value="Genomic_DNA"/>
</dbReference>
<name>A0A7J9PDB2_METMI</name>
<evidence type="ECO:0000313" key="3">
    <source>
        <dbReference type="Proteomes" id="UP000533207"/>
    </source>
</evidence>
<gene>
    <name evidence="1" type="ORF">HNP90_000001</name>
    <name evidence="2" type="ORF">HNP90_001880</name>
</gene>
<proteinExistence type="predicted"/>
<protein>
    <submittedName>
        <fullName evidence="1">Uncharacterized protein</fullName>
    </submittedName>
</protein>
<dbReference type="Proteomes" id="UP000533207">
    <property type="component" value="Unassembled WGS sequence"/>
</dbReference>